<evidence type="ECO:0000256" key="1">
    <source>
        <dbReference type="SAM" id="MobiDB-lite"/>
    </source>
</evidence>
<dbReference type="Proteomes" id="UP000001542">
    <property type="component" value="Unassembled WGS sequence"/>
</dbReference>
<organism evidence="3 4">
    <name type="scientific">Trichomonas vaginalis (strain ATCC PRA-98 / G3)</name>
    <dbReference type="NCBI Taxonomy" id="412133"/>
    <lineage>
        <taxon>Eukaryota</taxon>
        <taxon>Metamonada</taxon>
        <taxon>Parabasalia</taxon>
        <taxon>Trichomonadida</taxon>
        <taxon>Trichomonadidae</taxon>
        <taxon>Trichomonas</taxon>
    </lineage>
</organism>
<sequence>MIDKSSNTIIKYYDLTNIQIVPGPNIYFSQGTYELFTTPTLEFLVNYIYDFPTAKVQYRENVYNSEFQDVISLSPLNANERKFTAKVNLNNIGLIIKITDKFDRSSFFTILPRDMKMPNDYKCKMQDYKSYHFMGETANIICRSYFDYSSFAEKEFYFVDFSDENKLKLLGTSSEKEAIFPLTFLILQDAKDIRSFYIHQKFINITGYSHDAYVGNTIYKLLEFDFKYLEITETKIKINVQPHERIEGNYETFYSIGPDANTEGTEFISLGSKSSYTYSDFEINHQLAKGKYLFTLMIKYDNNQRIAKKSKVLDYERTLLPAEYGRQKFKNSAYFIQKDSAVILNPVTNDSTLQAYAEVGDKRYTLLKDKVIGMEFIEEGKLVIISKEEVIGYVFGFFRVKADDKIFMFGNGSITAGTAEDCMYKLEPPKSVAVLMYSFDGQCLRSIDNGGYAPDYDTYDEEGFWSSPGYTYQVNFIKRDNPYKYTFKNYRSDDPGFIIINSKIGTHKLATVPDDTTSNPGKDPDSNPGKDPGANPGTDTNTSSTAPMKEDTKDGEDSKQGNGNTGKIAGGVVGALVVIAVIAVIAFLIIRKKKNQADMDSHDDSIKEDKSMDESPVV</sequence>
<evidence type="ECO:0000256" key="2">
    <source>
        <dbReference type="SAM" id="Phobius"/>
    </source>
</evidence>
<accession>A2EHT1</accession>
<evidence type="ECO:0000313" key="4">
    <source>
        <dbReference type="Proteomes" id="UP000001542"/>
    </source>
</evidence>
<dbReference type="InParanoid" id="A2EHT1"/>
<gene>
    <name evidence="3" type="ORF">TVAG_000550</name>
</gene>
<dbReference type="AlphaFoldDB" id="A2EHT1"/>
<dbReference type="VEuPathDB" id="TrichDB:TVAG_000550"/>
<keyword evidence="2" id="KW-0472">Membrane</keyword>
<feature type="compositionally biased region" description="Basic and acidic residues" evidence="1">
    <location>
        <begin position="548"/>
        <end position="559"/>
    </location>
</feature>
<keyword evidence="2" id="KW-1133">Transmembrane helix</keyword>
<dbReference type="RefSeq" id="XP_001319994.1">
    <property type="nucleotide sequence ID" value="XM_001319959.1"/>
</dbReference>
<dbReference type="EMBL" id="DS113392">
    <property type="protein sequence ID" value="EAY07771.1"/>
    <property type="molecule type" value="Genomic_DNA"/>
</dbReference>
<dbReference type="KEGG" id="tva:4765666"/>
<feature type="compositionally biased region" description="Polar residues" evidence="1">
    <location>
        <begin position="537"/>
        <end position="546"/>
    </location>
</feature>
<protein>
    <submittedName>
        <fullName evidence="3">Uncharacterized protein</fullName>
    </submittedName>
</protein>
<feature type="transmembrane region" description="Helical" evidence="2">
    <location>
        <begin position="568"/>
        <end position="590"/>
    </location>
</feature>
<dbReference type="PANTHER" id="PTHR16861">
    <property type="entry name" value="GLYCOPROTEIN 38"/>
    <property type="match status" value="1"/>
</dbReference>
<reference evidence="3" key="2">
    <citation type="journal article" date="2007" name="Science">
        <title>Draft genome sequence of the sexually transmitted pathogen Trichomonas vaginalis.</title>
        <authorList>
            <person name="Carlton J.M."/>
            <person name="Hirt R.P."/>
            <person name="Silva J.C."/>
            <person name="Delcher A.L."/>
            <person name="Schatz M."/>
            <person name="Zhao Q."/>
            <person name="Wortman J.R."/>
            <person name="Bidwell S.L."/>
            <person name="Alsmark U.C.M."/>
            <person name="Besteiro S."/>
            <person name="Sicheritz-Ponten T."/>
            <person name="Noel C.J."/>
            <person name="Dacks J.B."/>
            <person name="Foster P.G."/>
            <person name="Simillion C."/>
            <person name="Van de Peer Y."/>
            <person name="Miranda-Saavedra D."/>
            <person name="Barton G.J."/>
            <person name="Westrop G.D."/>
            <person name="Mueller S."/>
            <person name="Dessi D."/>
            <person name="Fiori P.L."/>
            <person name="Ren Q."/>
            <person name="Paulsen I."/>
            <person name="Zhang H."/>
            <person name="Bastida-Corcuera F.D."/>
            <person name="Simoes-Barbosa A."/>
            <person name="Brown M.T."/>
            <person name="Hayes R.D."/>
            <person name="Mukherjee M."/>
            <person name="Okumura C.Y."/>
            <person name="Schneider R."/>
            <person name="Smith A.J."/>
            <person name="Vanacova S."/>
            <person name="Villalvazo M."/>
            <person name="Haas B.J."/>
            <person name="Pertea M."/>
            <person name="Feldblyum T.V."/>
            <person name="Utterback T.R."/>
            <person name="Shu C.L."/>
            <person name="Osoegawa K."/>
            <person name="de Jong P.J."/>
            <person name="Hrdy I."/>
            <person name="Horvathova L."/>
            <person name="Zubacova Z."/>
            <person name="Dolezal P."/>
            <person name="Malik S.B."/>
            <person name="Logsdon J.M. Jr."/>
            <person name="Henze K."/>
            <person name="Gupta A."/>
            <person name="Wang C.C."/>
            <person name="Dunne R.L."/>
            <person name="Upcroft J.A."/>
            <person name="Upcroft P."/>
            <person name="White O."/>
            <person name="Salzberg S.L."/>
            <person name="Tang P."/>
            <person name="Chiu C.-H."/>
            <person name="Lee Y.-S."/>
            <person name="Embley T.M."/>
            <person name="Coombs G.H."/>
            <person name="Mottram J.C."/>
            <person name="Tachezy J."/>
            <person name="Fraser-Liggett C.M."/>
            <person name="Johnson P.J."/>
        </authorList>
    </citation>
    <scope>NUCLEOTIDE SEQUENCE [LARGE SCALE GENOMIC DNA]</scope>
    <source>
        <strain evidence="3">G3</strain>
    </source>
</reference>
<feature type="region of interest" description="Disordered" evidence="1">
    <location>
        <begin position="596"/>
        <end position="618"/>
    </location>
</feature>
<evidence type="ECO:0000313" key="3">
    <source>
        <dbReference type="EMBL" id="EAY07771.1"/>
    </source>
</evidence>
<feature type="region of interest" description="Disordered" evidence="1">
    <location>
        <begin position="510"/>
        <end position="563"/>
    </location>
</feature>
<keyword evidence="4" id="KW-1185">Reference proteome</keyword>
<dbReference type="PANTHER" id="PTHR16861:SF4">
    <property type="entry name" value="SH3 DOMAIN PROTEIN (AFU_ORTHOLOGUE AFUA_1G13610)"/>
    <property type="match status" value="1"/>
</dbReference>
<dbReference type="VEuPathDB" id="TrichDB:TVAGG3_0077070"/>
<name>A2EHT1_TRIV3</name>
<keyword evidence="2" id="KW-0812">Transmembrane</keyword>
<proteinExistence type="predicted"/>
<reference evidence="3" key="1">
    <citation type="submission" date="2006-10" db="EMBL/GenBank/DDBJ databases">
        <authorList>
            <person name="Amadeo P."/>
            <person name="Zhao Q."/>
            <person name="Wortman J."/>
            <person name="Fraser-Liggett C."/>
            <person name="Carlton J."/>
        </authorList>
    </citation>
    <scope>NUCLEOTIDE SEQUENCE</scope>
    <source>
        <strain evidence="3">G3</strain>
    </source>
</reference>